<name>A0A109MVK6_9BACI</name>
<accession>A0A109MVK6</accession>
<proteinExistence type="predicted"/>
<organism evidence="1 2">
    <name type="scientific">Peribacillus simplex</name>
    <dbReference type="NCBI Taxonomy" id="1478"/>
    <lineage>
        <taxon>Bacteria</taxon>
        <taxon>Bacillati</taxon>
        <taxon>Bacillota</taxon>
        <taxon>Bacilli</taxon>
        <taxon>Bacillales</taxon>
        <taxon>Bacillaceae</taxon>
        <taxon>Peribacillus</taxon>
    </lineage>
</organism>
<evidence type="ECO:0000313" key="1">
    <source>
        <dbReference type="EMBL" id="KWW16350.1"/>
    </source>
</evidence>
<sequence length="72" mass="9002">MFFRKKKRLRNEFNESLMKELEQLKWNWHNQKSLLEKSVDPSTEVIAQARLAEVKYFYLFKEVKRRNVRIKR</sequence>
<evidence type="ECO:0000313" key="2">
    <source>
        <dbReference type="Proteomes" id="UP000064189"/>
    </source>
</evidence>
<comment type="caution">
    <text evidence="1">The sequence shown here is derived from an EMBL/GenBank/DDBJ whole genome shotgun (WGS) entry which is preliminary data.</text>
</comment>
<reference evidence="1 2" key="1">
    <citation type="submission" date="2015-11" db="EMBL/GenBank/DDBJ databases">
        <title>Genome Sequence of Bacillus simplex strain VanAntwerpen2.</title>
        <authorList>
            <person name="Couger M.B."/>
        </authorList>
    </citation>
    <scope>NUCLEOTIDE SEQUENCE [LARGE SCALE GENOMIC DNA]</scope>
    <source>
        <strain evidence="1 2">VanAntwerpen02</strain>
    </source>
</reference>
<dbReference type="EMBL" id="LNNH01000034">
    <property type="protein sequence ID" value="KWW16350.1"/>
    <property type="molecule type" value="Genomic_DNA"/>
</dbReference>
<keyword evidence="2" id="KW-1185">Reference proteome</keyword>
<dbReference type="InterPro" id="IPR019644">
    <property type="entry name" value="DUF2508"/>
</dbReference>
<protein>
    <recommendedName>
        <fullName evidence="3">DUF2508 family protein</fullName>
    </recommendedName>
</protein>
<gene>
    <name evidence="1" type="ORF">AS888_24610</name>
</gene>
<evidence type="ECO:0008006" key="3">
    <source>
        <dbReference type="Google" id="ProtNLM"/>
    </source>
</evidence>
<dbReference type="Proteomes" id="UP000064189">
    <property type="component" value="Unassembled WGS sequence"/>
</dbReference>
<dbReference type="Pfam" id="PF10704">
    <property type="entry name" value="DUF2508"/>
    <property type="match status" value="1"/>
</dbReference>
<dbReference type="RefSeq" id="WP_061143381.1">
    <property type="nucleotide sequence ID" value="NZ_LNNH01000034.1"/>
</dbReference>
<dbReference type="AlphaFoldDB" id="A0A109MVK6"/>